<dbReference type="PANTHER" id="PTHR12269">
    <property type="entry name" value="EUKARYOTIC TRANSLATION INITIATION FACTOR 4E TRANSPORTER"/>
    <property type="match status" value="1"/>
</dbReference>
<feature type="compositionally biased region" description="Polar residues" evidence="3">
    <location>
        <begin position="34"/>
        <end position="57"/>
    </location>
</feature>
<sequence length="1383" mass="154855">MAASRSRQSLKLQCNIEEIDWQKPSPLLEDESKSGFSDQNETLSRPSLQGSVKSHTSPKPLPEYQYTKEELMDISKLPVARKRPSCLDLEFNNSCGLWDPLNWFSAVRQDEQELVEETKTKRERSYEMEKEAGVVHKRRTSDPKERIKEERDTIVLSPQRRSFGTGCHIPQQVSKQPGSSYESKESESAVHREPVRRIGSGRILARDRDQWDKDKDQQERDYGYNRCNGNRRDRLDRDDREKEGRIPGRFSDHGERRFGRGRTDVHITEEEPEWFSEGPTSQSETIELVGLDDFHQEDKREGRRSKGKKSRESFRKLALTQQDNEEANDSRTTSFKRDSPTTVECKQVQKSYETVGQLKIEEEPESKQKPHNFYIGDLFKSTAAVEYEEAQESHETFGELKTEEKPESKQTPHDFDINDLFKNDLIPELLPNGILDEPLDSQGVASSRFSQWFQRDSPAHVRLDSDPNSRRSSFQDELVAHVLSGIGDSTSQPPGVDNYFAPISPAVTQSYSEGGFSPQQLTSQQSEQDEDKNILELLHIANISLEPLLNGEADKMEDCELDHKTRNIEALEADLKNLVLGNKNKEEEELDNNAFNELLNQIGQDRGSPICVTVPPVDRSKLMHESDLLTNLMRGNTPTPPLLPSIIPTISHSHVSASSSPQLPEGGCGDLMSLLKGRTSHSDVHNAQDVLGFPAGDELAQLLNQKQGISVDMLAKLLNVQEPTSVSNQTFCEPVSVQTSPQGFTDIHVNSAFESGNRTDPHSMRGLVDLTNLYLNIGVICSFGLHCWNLSSNTTIVEYECEHMEADASVFFIYSQMCKAGIQIPVIIDAVDPDVVVLAAYVAHRTQGILAIKYKKSFIDCKALYSKEVADIVILLHIHSGSETTTALLGHGKKTVFMRASTSAEARTFLRQVGANIPGTQQVLDDVAMYMKTSWDKHSRSPPSPLNHRWIIENPCIALRYLQPALPSNFQALHIQEVVTVGPVKFEYNDFDDEEDYIDNTSKINPQTLISEFWSQTLGPLLLNEQLLVHSAAVLPRVPSPQELAVHTQSILQNALIKRKLEEQKENFRRRQEAQRTQSPSIPSMMNKPGIVNGSSPKGLSPTMAAFTPTSVMRKMQSEKERESPVEKANQPAVFPIKKSLNISTVPIVTVSSQLSPTRVQRNDATNGDQRQKQQQALATSSQALCGPGRPILKGSSSQSTAADHFGRGGSKIGAGPRKPFLGPTQSIAKESFVKLMEQQRLLQHQQAQALLAAQRQLNASPMPPTSFCMGPRAPASLNNNLVRPGSVGLSPNLNIMLLRNFFQNNMNIHNVRESFGNLPGLGRQHLMPVQGAANRQSPVNLTKWFGSDVLKQQMPDMPPVPHQRAYLVEELERQQQAASVHH</sequence>
<keyword evidence="4" id="KW-1185">Reference proteome</keyword>
<feature type="compositionally biased region" description="Polar residues" evidence="3">
    <location>
        <begin position="1075"/>
        <end position="1084"/>
    </location>
</feature>
<feature type="compositionally biased region" description="Polar residues" evidence="3">
    <location>
        <begin position="510"/>
        <end position="526"/>
    </location>
</feature>
<feature type="compositionally biased region" description="Basic and acidic residues" evidence="3">
    <location>
        <begin position="115"/>
        <end position="153"/>
    </location>
</feature>
<feature type="compositionally biased region" description="Basic and acidic residues" evidence="3">
    <location>
        <begin position="391"/>
        <end position="414"/>
    </location>
</feature>
<feature type="region of interest" description="Disordered" evidence="3">
    <location>
        <begin position="23"/>
        <end position="67"/>
    </location>
</feature>
<reference evidence="5" key="1">
    <citation type="submission" date="2025-08" db="UniProtKB">
        <authorList>
            <consortium name="RefSeq"/>
        </authorList>
    </citation>
    <scope>IDENTIFICATION</scope>
    <source>
        <tissue evidence="5">Muscle</tissue>
    </source>
</reference>
<proteinExistence type="predicted"/>
<feature type="region of interest" description="Disordered" evidence="3">
    <location>
        <begin position="510"/>
        <end position="529"/>
    </location>
</feature>
<keyword evidence="2" id="KW-0963">Cytoplasm</keyword>
<feature type="region of interest" description="Disordered" evidence="3">
    <location>
        <begin position="115"/>
        <end position="346"/>
    </location>
</feature>
<dbReference type="InterPro" id="IPR018862">
    <property type="entry name" value="eIF4E-T"/>
</dbReference>
<feature type="compositionally biased region" description="Basic and acidic residues" evidence="3">
    <location>
        <begin position="230"/>
        <end position="269"/>
    </location>
</feature>
<evidence type="ECO:0000313" key="5">
    <source>
        <dbReference type="RefSeq" id="XP_022252218.1"/>
    </source>
</evidence>
<dbReference type="Proteomes" id="UP000694941">
    <property type="component" value="Unplaced"/>
</dbReference>
<feature type="region of interest" description="Disordered" evidence="3">
    <location>
        <begin position="1154"/>
        <end position="1220"/>
    </location>
</feature>
<accession>A0ABM1T8L2</accession>
<dbReference type="PANTHER" id="PTHR12269:SF1">
    <property type="entry name" value="EUKARYOTIC TRANSLATION INITIATION FACTOR 4E TRANSPORTER"/>
    <property type="match status" value="1"/>
</dbReference>
<feature type="region of interest" description="Disordered" evidence="3">
    <location>
        <begin position="1066"/>
        <end position="1089"/>
    </location>
</feature>
<feature type="compositionally biased region" description="Basic and acidic residues" evidence="3">
    <location>
        <begin position="292"/>
        <end position="301"/>
    </location>
</feature>
<evidence type="ECO:0000256" key="3">
    <source>
        <dbReference type="SAM" id="MobiDB-lite"/>
    </source>
</evidence>
<feature type="compositionally biased region" description="Polar residues" evidence="3">
    <location>
        <begin position="1154"/>
        <end position="1169"/>
    </location>
</feature>
<dbReference type="GeneID" id="106468191"/>
<evidence type="ECO:0000313" key="4">
    <source>
        <dbReference type="Proteomes" id="UP000694941"/>
    </source>
</evidence>
<comment type="subcellular location">
    <subcellularLocation>
        <location evidence="1">Cytoplasm</location>
    </subcellularLocation>
</comment>
<evidence type="ECO:0000256" key="1">
    <source>
        <dbReference type="ARBA" id="ARBA00004496"/>
    </source>
</evidence>
<name>A0ABM1T8L2_LIMPO</name>
<feature type="compositionally biased region" description="Basic and acidic residues" evidence="3">
    <location>
        <begin position="182"/>
        <end position="196"/>
    </location>
</feature>
<organism evidence="4 5">
    <name type="scientific">Limulus polyphemus</name>
    <name type="common">Atlantic horseshoe crab</name>
    <dbReference type="NCBI Taxonomy" id="6850"/>
    <lineage>
        <taxon>Eukaryota</taxon>
        <taxon>Metazoa</taxon>
        <taxon>Ecdysozoa</taxon>
        <taxon>Arthropoda</taxon>
        <taxon>Chelicerata</taxon>
        <taxon>Merostomata</taxon>
        <taxon>Xiphosura</taxon>
        <taxon>Limulidae</taxon>
        <taxon>Limulus</taxon>
    </lineage>
</organism>
<feature type="compositionally biased region" description="Polar residues" evidence="3">
    <location>
        <begin position="171"/>
        <end position="181"/>
    </location>
</feature>
<feature type="compositionally biased region" description="Low complexity" evidence="3">
    <location>
        <begin position="1173"/>
        <end position="1185"/>
    </location>
</feature>
<feature type="region of interest" description="Disordered" evidence="3">
    <location>
        <begin position="389"/>
        <end position="414"/>
    </location>
</feature>
<evidence type="ECO:0000256" key="2">
    <source>
        <dbReference type="ARBA" id="ARBA00022490"/>
    </source>
</evidence>
<protein>
    <submittedName>
        <fullName evidence="5">Uncharacterized protein LOC106468191</fullName>
    </submittedName>
</protein>
<gene>
    <name evidence="5" type="primary">LOC106468191</name>
</gene>
<feature type="compositionally biased region" description="Basic and acidic residues" evidence="3">
    <location>
        <begin position="204"/>
        <end position="223"/>
    </location>
</feature>
<dbReference type="RefSeq" id="XP_022252218.1">
    <property type="nucleotide sequence ID" value="XM_022396510.1"/>
</dbReference>
<dbReference type="Pfam" id="PF10477">
    <property type="entry name" value="EIF4E-T"/>
    <property type="match status" value="2"/>
</dbReference>